<comment type="caution">
    <text evidence="1">The sequence shown here is derived from an EMBL/GenBank/DDBJ whole genome shotgun (WGS) entry which is preliminary data.</text>
</comment>
<evidence type="ECO:0000313" key="1">
    <source>
        <dbReference type="EMBL" id="KAK2076034.1"/>
    </source>
</evidence>
<reference evidence="1" key="1">
    <citation type="submission" date="2021-01" db="EMBL/GenBank/DDBJ databases">
        <authorList>
            <person name="Eckstrom K.M.E."/>
        </authorList>
    </citation>
    <scope>NUCLEOTIDE SEQUENCE</scope>
    <source>
        <strain evidence="1">UVCC 0001</strain>
    </source>
</reference>
<keyword evidence="2" id="KW-1185">Reference proteome</keyword>
<gene>
    <name evidence="1" type="ORF">QBZ16_001370</name>
</gene>
<dbReference type="PANTHER" id="PTHR35127:SF1">
    <property type="entry name" value="GENOME ASSEMBLY, CHROMOSOME: A10"/>
    <property type="match status" value="1"/>
</dbReference>
<organism evidence="1 2">
    <name type="scientific">Prototheca wickerhamii</name>
    <dbReference type="NCBI Taxonomy" id="3111"/>
    <lineage>
        <taxon>Eukaryota</taxon>
        <taxon>Viridiplantae</taxon>
        <taxon>Chlorophyta</taxon>
        <taxon>core chlorophytes</taxon>
        <taxon>Trebouxiophyceae</taxon>
        <taxon>Chlorellales</taxon>
        <taxon>Chlorellaceae</taxon>
        <taxon>Prototheca</taxon>
    </lineage>
</organism>
<evidence type="ECO:0000313" key="2">
    <source>
        <dbReference type="Proteomes" id="UP001255856"/>
    </source>
</evidence>
<protein>
    <submittedName>
        <fullName evidence="1">Uncharacterized protein</fullName>
    </submittedName>
</protein>
<dbReference type="Proteomes" id="UP001255856">
    <property type="component" value="Unassembled WGS sequence"/>
</dbReference>
<dbReference type="PANTHER" id="PTHR35127">
    <property type="entry name" value="OS03G0736900 PROTEIN"/>
    <property type="match status" value="1"/>
</dbReference>
<accession>A0AAD9MG42</accession>
<name>A0AAD9MG42_PROWI</name>
<proteinExistence type="predicted"/>
<sequence length="244" mass="26610">MAKPNRSLEFAGHPLRNNAWFQDAIREIARRVSEGKPFMELVELHRPWGSFMPDSARLSSVQIGESVLDTPELWHAVAEELSGRDPDVVVLCKRVDAAAPETRPAGTPTERKAASREEVEKACRTLVSTGIARSILTGQVGDCCLAAAGADAGGFWGRSAAAAQAARPAPRAEPAASLGQRQEVHYWGLVVQSRARTGVEGCYLLKTVRNIEPCAECSCTYYSLTRVCQGEGLERQFIRSWLSN</sequence>
<dbReference type="AlphaFoldDB" id="A0AAD9MG42"/>
<dbReference type="EMBL" id="JASFZW010000012">
    <property type="protein sequence ID" value="KAK2076034.1"/>
    <property type="molecule type" value="Genomic_DNA"/>
</dbReference>